<keyword evidence="5" id="KW-0732">Signal</keyword>
<dbReference type="PANTHER" id="PTHR47130:SF3">
    <property type="entry name" value="ZONA PELLUCIDA PROTEIN"/>
    <property type="match status" value="1"/>
</dbReference>
<evidence type="ECO:0000256" key="4">
    <source>
        <dbReference type="ARBA" id="ARBA00023180"/>
    </source>
</evidence>
<evidence type="ECO:0000256" key="2">
    <source>
        <dbReference type="ARBA" id="ARBA00022525"/>
    </source>
</evidence>
<evidence type="ECO:0000259" key="6">
    <source>
        <dbReference type="PROSITE" id="PS51034"/>
    </source>
</evidence>
<protein>
    <recommendedName>
        <fullName evidence="6">ZP domain-containing protein</fullName>
    </recommendedName>
</protein>
<dbReference type="Gene3D" id="2.60.40.3210">
    <property type="entry name" value="Zona pellucida, ZP-N domain"/>
    <property type="match status" value="1"/>
</dbReference>
<dbReference type="Ensembl" id="ENSAOCT00000078354.1">
    <property type="protein sequence ID" value="ENSAOCP00000038963.1"/>
    <property type="gene ID" value="ENSAOCG00000014644.2"/>
</dbReference>
<keyword evidence="3" id="KW-1015">Disulfide bond</keyword>
<keyword evidence="4" id="KW-0325">Glycoprotein</keyword>
<reference evidence="7" key="3">
    <citation type="submission" date="2025-09" db="UniProtKB">
        <authorList>
            <consortium name="Ensembl"/>
        </authorList>
    </citation>
    <scope>IDENTIFICATION</scope>
</reference>
<dbReference type="InterPro" id="IPR042235">
    <property type="entry name" value="ZP-C_dom"/>
</dbReference>
<dbReference type="InterPro" id="IPR055356">
    <property type="entry name" value="ZP-N"/>
</dbReference>
<dbReference type="SMART" id="SM00241">
    <property type="entry name" value="ZP"/>
    <property type="match status" value="1"/>
</dbReference>
<dbReference type="InterPro" id="IPR001507">
    <property type="entry name" value="ZP_dom"/>
</dbReference>
<evidence type="ECO:0000256" key="5">
    <source>
        <dbReference type="SAM" id="SignalP"/>
    </source>
</evidence>
<keyword evidence="8" id="KW-1185">Reference proteome</keyword>
<dbReference type="PROSITE" id="PS00682">
    <property type="entry name" value="ZP_1"/>
    <property type="match status" value="1"/>
</dbReference>
<evidence type="ECO:0000256" key="1">
    <source>
        <dbReference type="ARBA" id="ARBA00004613"/>
    </source>
</evidence>
<accession>A0AAQ5XCA6</accession>
<dbReference type="Pfam" id="PF00100">
    <property type="entry name" value="Zona_pellucida"/>
    <property type="match status" value="1"/>
</dbReference>
<dbReference type="Pfam" id="PF26562">
    <property type="entry name" value="Ig-like"/>
    <property type="match status" value="1"/>
</dbReference>
<evidence type="ECO:0000256" key="3">
    <source>
        <dbReference type="ARBA" id="ARBA00023157"/>
    </source>
</evidence>
<comment type="subcellular location">
    <subcellularLocation>
        <location evidence="1">Secreted</location>
    </subcellularLocation>
</comment>
<name>A0AAQ5XCA6_AMPOC</name>
<reference evidence="7 8" key="1">
    <citation type="submission" date="2022-01" db="EMBL/GenBank/DDBJ databases">
        <title>A chromosome-scale genome assembly of the false clownfish, Amphiprion ocellaris.</title>
        <authorList>
            <person name="Ryu T."/>
        </authorList>
    </citation>
    <scope>NUCLEOTIDE SEQUENCE [LARGE SCALE GENOMIC DNA]</scope>
</reference>
<reference evidence="7" key="2">
    <citation type="submission" date="2025-08" db="UniProtKB">
        <authorList>
            <consortium name="Ensembl"/>
        </authorList>
    </citation>
    <scope>IDENTIFICATION</scope>
</reference>
<dbReference type="GO" id="GO:0005576">
    <property type="term" value="C:extracellular region"/>
    <property type="evidence" value="ECO:0007669"/>
    <property type="project" value="UniProtKB-SubCell"/>
</dbReference>
<feature type="domain" description="ZP" evidence="6">
    <location>
        <begin position="616"/>
        <end position="885"/>
    </location>
</feature>
<dbReference type="Proteomes" id="UP001501940">
    <property type="component" value="Chromosome 12"/>
</dbReference>
<proteinExistence type="predicted"/>
<evidence type="ECO:0000313" key="7">
    <source>
        <dbReference type="Ensembl" id="ENSAOCP00000038963.1"/>
    </source>
</evidence>
<feature type="chain" id="PRO_5043703251" description="ZP domain-containing protein" evidence="5">
    <location>
        <begin position="22"/>
        <end position="908"/>
    </location>
</feature>
<dbReference type="InterPro" id="IPR058876">
    <property type="entry name" value="Ig-like_ZP"/>
</dbReference>
<dbReference type="PANTHER" id="PTHR47130">
    <property type="entry name" value="SI:DKEY-19B23.11-RELATED"/>
    <property type="match status" value="1"/>
</dbReference>
<dbReference type="Pfam" id="PF23344">
    <property type="entry name" value="ZP-N"/>
    <property type="match status" value="1"/>
</dbReference>
<sequence>MGHLFALGWLILLIAAINIEAKKKPSINTSTKCLGNVMRVDVGPLGGKLLEVGVVINNSAILLTPSLASQCGFSMKIDHLGNAMIYTSLQNCFAQNVKDEAFTTAFQLRFHGSQLAEDEIYQMAETCHYTAWACREIICDHNYMEVSVKRAAPDNYVLPKNPIPEARAMLGHLQRSAEKRPIDAGFRMTTITFFTPAEKVMKVIDAQRSGHGIANTPKRLVLRSPKTSPETYTQNVAGVPMLVVKTSTVFEKKWLVTRIDAAAACPIQEGSVFFTADTITWYLPRRIDPLISFGQPKLLEVYMGIDGQRLDAAEIEARRYSLTVTDTYIISVIPIGAVGGYYKSHVQDGQYHISYTVEPMIEMFWTEDATHEGTRYKVFFPITTPLLPRPPQVTDRESLHTERVFKLELGYFCPDVALVNITFPSEVLSVTECRARGINVLEHMSPNSSYKVFTLEVPFTDPVVQQTSQEGATVYSLHLVFGLVVLDDFAPFSHAAYVQATLENIVPPSVSGGCDYQNFYVLVKYGTQGLNFQTAVGKQILTQSLAQQYGFAENGTHFSFVVPSLQIVDTTCHYAFLVILFMTLSTSSQAVELNLETNTIIKEFSVACNFISSLTECFPNGTMTALAVKLESVPGLNPSQLTLRDPTCGPTYSDERYAYFVFTGNSCGTTRKFLPNMMMYENEISLPDELGAKRASNSEEPEYELKVSCYYDINTTYAVAFQPRQRRNEPYAENAKGQLQVAMRLALDDSYSVFHRVEDYPITKYLQQPLYFEVELLTPASPEVSVELENCWATLDQDRTSRPRWNLIINGCANPVDQYQVIFHPVWTDARVQYPSHFKRFEVKMFAFAQDQEDLSRQLFVHCDVMICDARNPLGGVCNGQCMNPDNGNKGIRLKTIHLSTSLNYYGI</sequence>
<dbReference type="Gene3D" id="2.60.40.4100">
    <property type="entry name" value="Zona pellucida, ZP-C domain"/>
    <property type="match status" value="1"/>
</dbReference>
<dbReference type="InterPro" id="IPR055355">
    <property type="entry name" value="ZP-C"/>
</dbReference>
<keyword evidence="2" id="KW-0964">Secreted</keyword>
<organism evidence="7 8">
    <name type="scientific">Amphiprion ocellaris</name>
    <name type="common">Clown anemonefish</name>
    <dbReference type="NCBI Taxonomy" id="80972"/>
    <lineage>
        <taxon>Eukaryota</taxon>
        <taxon>Metazoa</taxon>
        <taxon>Chordata</taxon>
        <taxon>Craniata</taxon>
        <taxon>Vertebrata</taxon>
        <taxon>Euteleostomi</taxon>
        <taxon>Actinopterygii</taxon>
        <taxon>Neopterygii</taxon>
        <taxon>Teleostei</taxon>
        <taxon>Neoteleostei</taxon>
        <taxon>Acanthomorphata</taxon>
        <taxon>Ovalentaria</taxon>
        <taxon>Pomacentridae</taxon>
        <taxon>Amphiprion</taxon>
    </lineage>
</organism>
<dbReference type="GeneTree" id="ENSGT00940000163503"/>
<evidence type="ECO:0000313" key="8">
    <source>
        <dbReference type="Proteomes" id="UP001501940"/>
    </source>
</evidence>
<dbReference type="AlphaFoldDB" id="A0AAQ5XCA6"/>
<dbReference type="PROSITE" id="PS51034">
    <property type="entry name" value="ZP_2"/>
    <property type="match status" value="1"/>
</dbReference>
<feature type="signal peptide" evidence="5">
    <location>
        <begin position="1"/>
        <end position="21"/>
    </location>
</feature>
<dbReference type="InterPro" id="IPR017977">
    <property type="entry name" value="ZP_dom_CS"/>
</dbReference>